<name>A0AAP5IEV7_9CYAN</name>
<reference evidence="3" key="1">
    <citation type="journal article" date="2021" name="Science">
        <title>Hunting the eagle killer: A cyanobacterial neurotoxin causes vacuolar myelinopathy.</title>
        <authorList>
            <person name="Breinlinger S."/>
            <person name="Phillips T.J."/>
            <person name="Haram B.N."/>
            <person name="Mares J."/>
            <person name="Martinez Yerena J.A."/>
            <person name="Hrouzek P."/>
            <person name="Sobotka R."/>
            <person name="Henderson W.M."/>
            <person name="Schmieder P."/>
            <person name="Williams S.M."/>
            <person name="Lauderdale J.D."/>
            <person name="Wilde H.D."/>
            <person name="Gerrin W."/>
            <person name="Kust A."/>
            <person name="Washington J.W."/>
            <person name="Wagner C."/>
            <person name="Geier B."/>
            <person name="Liebeke M."/>
            <person name="Enke H."/>
            <person name="Niedermeyer T.H.J."/>
            <person name="Wilde S.B."/>
        </authorList>
    </citation>
    <scope>NUCLEOTIDE SEQUENCE [LARGE SCALE GENOMIC DNA]</scope>
    <source>
        <strain evidence="3">Thurmond2011</strain>
    </source>
</reference>
<evidence type="ECO:0000313" key="2">
    <source>
        <dbReference type="EMBL" id="MDR9900286.1"/>
    </source>
</evidence>
<evidence type="ECO:0008006" key="4">
    <source>
        <dbReference type="Google" id="ProtNLM"/>
    </source>
</evidence>
<comment type="caution">
    <text evidence="2">The sequence shown here is derived from an EMBL/GenBank/DDBJ whole genome shotgun (WGS) entry which is preliminary data.</text>
</comment>
<evidence type="ECO:0000256" key="1">
    <source>
        <dbReference type="SAM" id="SignalP"/>
    </source>
</evidence>
<gene>
    <name evidence="2" type="ORF">G7B40_037915</name>
</gene>
<dbReference type="AlphaFoldDB" id="A0AAP5IEV7"/>
<dbReference type="RefSeq" id="WP_310834419.1">
    <property type="nucleotide sequence ID" value="NZ_CAWQFN010000507.1"/>
</dbReference>
<keyword evidence="3" id="KW-1185">Reference proteome</keyword>
<accession>A0AAP5IEV7</accession>
<organism evidence="2 3">
    <name type="scientific">Aetokthonos hydrillicola Thurmond2011</name>
    <dbReference type="NCBI Taxonomy" id="2712845"/>
    <lineage>
        <taxon>Bacteria</taxon>
        <taxon>Bacillati</taxon>
        <taxon>Cyanobacteriota</taxon>
        <taxon>Cyanophyceae</taxon>
        <taxon>Nostocales</taxon>
        <taxon>Hapalosiphonaceae</taxon>
        <taxon>Aetokthonos</taxon>
    </lineage>
</organism>
<keyword evidence="1" id="KW-0732">Signal</keyword>
<proteinExistence type="predicted"/>
<sequence>MKKLNAIIVLFLLSIPTPTLASSPPSGQIMCKMGSNRLLVTGLAQGKKYYAMTEEDNSYSQANPNPQGYALFNNINYNDRWEGQSADLEVGYINPQKADFENRVPLGSMYVKKLNTIPPCQ</sequence>
<dbReference type="Proteomes" id="UP000667802">
    <property type="component" value="Unassembled WGS sequence"/>
</dbReference>
<protein>
    <recommendedName>
        <fullName evidence="4">Secreted protein</fullName>
    </recommendedName>
</protein>
<evidence type="ECO:0000313" key="3">
    <source>
        <dbReference type="Proteomes" id="UP000667802"/>
    </source>
</evidence>
<dbReference type="EMBL" id="JAALHA020000032">
    <property type="protein sequence ID" value="MDR9900286.1"/>
    <property type="molecule type" value="Genomic_DNA"/>
</dbReference>
<feature type="chain" id="PRO_5042926821" description="Secreted protein" evidence="1">
    <location>
        <begin position="22"/>
        <end position="121"/>
    </location>
</feature>
<feature type="signal peptide" evidence="1">
    <location>
        <begin position="1"/>
        <end position="21"/>
    </location>
</feature>